<dbReference type="PANTHER" id="PTHR43747">
    <property type="entry name" value="FAD-BINDING PROTEIN"/>
    <property type="match status" value="1"/>
</dbReference>
<dbReference type="InterPro" id="IPR050816">
    <property type="entry name" value="Flavin-dep_Halogenase_NPB"/>
</dbReference>
<protein>
    <submittedName>
        <fullName evidence="4">Flavin-dependent dehydrogenase</fullName>
    </submittedName>
</protein>
<gene>
    <name evidence="4" type="ORF">CLV58_1247</name>
</gene>
<sequence>MSGPAAYHDVVVAGAGPAGCAAAIVLKQAGHNVCLVDQASRLVRKVGESVPGAIIRLLNRLGILGIDTLLSPEDHKRCVANASAWGSDQWVYQDALRNPEGGGWHINRARFDAALRQRAILAGIPLYAARVGPLERSPTRDLSQPGYLLHLKGQSGELIPPIQTPWLIDATGRKAQIGRQHRLPRYRLTNQMAAVYWIDSGEPDRDHMTRLKSTVEGWWYTALLPDTSRIISFQGLPATSGKLIRSPAAFVTQFNATAILPNPISLHSVIACTASDAGLIRMPTVAIPGLVCVGDAALSLDPLSAQGIFFALYSGIKGAEAISIGLTDPLLTTSALQAYQHCVDQVFTANQQLRNHFYLNEHRFTAASYWRQQVLSVILA</sequence>
<dbReference type="Pfam" id="PF00890">
    <property type="entry name" value="FAD_binding_2"/>
    <property type="match status" value="1"/>
</dbReference>
<organism evidence="4 5">
    <name type="scientific">Spirosoma oryzae</name>
    <dbReference type="NCBI Taxonomy" id="1469603"/>
    <lineage>
        <taxon>Bacteria</taxon>
        <taxon>Pseudomonadati</taxon>
        <taxon>Bacteroidota</taxon>
        <taxon>Cytophagia</taxon>
        <taxon>Cytophagales</taxon>
        <taxon>Cytophagaceae</taxon>
        <taxon>Spirosoma</taxon>
    </lineage>
</organism>
<dbReference type="RefSeq" id="WP_106139967.1">
    <property type="nucleotide sequence ID" value="NZ_PVTE01000024.1"/>
</dbReference>
<accession>A0A2T0SAD9</accession>
<dbReference type="InterPro" id="IPR036188">
    <property type="entry name" value="FAD/NAD-bd_sf"/>
</dbReference>
<dbReference type="AlphaFoldDB" id="A0A2T0SAD9"/>
<dbReference type="GO" id="GO:0016491">
    <property type="term" value="F:oxidoreductase activity"/>
    <property type="evidence" value="ECO:0007669"/>
    <property type="project" value="UniProtKB-KW"/>
</dbReference>
<evidence type="ECO:0000256" key="1">
    <source>
        <dbReference type="ARBA" id="ARBA00022630"/>
    </source>
</evidence>
<comment type="caution">
    <text evidence="4">The sequence shown here is derived from an EMBL/GenBank/DDBJ whole genome shotgun (WGS) entry which is preliminary data.</text>
</comment>
<reference evidence="4 5" key="1">
    <citation type="submission" date="2018-03" db="EMBL/GenBank/DDBJ databases">
        <title>Genomic Encyclopedia of Archaeal and Bacterial Type Strains, Phase II (KMG-II): from individual species to whole genera.</title>
        <authorList>
            <person name="Goeker M."/>
        </authorList>
    </citation>
    <scope>NUCLEOTIDE SEQUENCE [LARGE SCALE GENOMIC DNA]</scope>
    <source>
        <strain evidence="4 5">DSM 28354</strain>
    </source>
</reference>
<evidence type="ECO:0000259" key="3">
    <source>
        <dbReference type="Pfam" id="PF00890"/>
    </source>
</evidence>
<dbReference type="SUPFAM" id="SSF51905">
    <property type="entry name" value="FAD/NAD(P)-binding domain"/>
    <property type="match status" value="1"/>
</dbReference>
<evidence type="ECO:0000313" key="5">
    <source>
        <dbReference type="Proteomes" id="UP000238375"/>
    </source>
</evidence>
<dbReference type="PRINTS" id="PR00420">
    <property type="entry name" value="RNGMNOXGNASE"/>
</dbReference>
<feature type="domain" description="FAD-dependent oxidoreductase 2 FAD-binding" evidence="3">
    <location>
        <begin position="9"/>
        <end position="40"/>
    </location>
</feature>
<dbReference type="EMBL" id="PVTE01000024">
    <property type="protein sequence ID" value="PRY30386.1"/>
    <property type="molecule type" value="Genomic_DNA"/>
</dbReference>
<dbReference type="Proteomes" id="UP000238375">
    <property type="component" value="Unassembled WGS sequence"/>
</dbReference>
<keyword evidence="5" id="KW-1185">Reference proteome</keyword>
<keyword evidence="2" id="KW-0560">Oxidoreductase</keyword>
<keyword evidence="1" id="KW-0285">Flavoprotein</keyword>
<proteinExistence type="predicted"/>
<dbReference type="Gene3D" id="3.50.50.60">
    <property type="entry name" value="FAD/NAD(P)-binding domain"/>
    <property type="match status" value="1"/>
</dbReference>
<dbReference type="PANTHER" id="PTHR43747:SF1">
    <property type="entry name" value="SLR1998 PROTEIN"/>
    <property type="match status" value="1"/>
</dbReference>
<dbReference type="OrthoDB" id="9806565at2"/>
<dbReference type="Gene3D" id="3.30.9.100">
    <property type="match status" value="1"/>
</dbReference>
<evidence type="ECO:0000256" key="2">
    <source>
        <dbReference type="ARBA" id="ARBA00023002"/>
    </source>
</evidence>
<evidence type="ECO:0000313" key="4">
    <source>
        <dbReference type="EMBL" id="PRY30386.1"/>
    </source>
</evidence>
<dbReference type="InterPro" id="IPR003953">
    <property type="entry name" value="FAD-dep_OxRdtase_2_FAD-bd"/>
</dbReference>
<name>A0A2T0SAD9_9BACT</name>